<organism evidence="5 6">
    <name type="scientific">Rubripirellula obstinata</name>
    <dbReference type="NCBI Taxonomy" id="406547"/>
    <lineage>
        <taxon>Bacteria</taxon>
        <taxon>Pseudomonadati</taxon>
        <taxon>Planctomycetota</taxon>
        <taxon>Planctomycetia</taxon>
        <taxon>Pirellulales</taxon>
        <taxon>Pirellulaceae</taxon>
        <taxon>Rubripirellula</taxon>
    </lineage>
</organism>
<protein>
    <submittedName>
        <fullName evidence="5">Putative glycosyltransferase EpsE</fullName>
        <ecNumber evidence="5">2.4.-.-</ecNumber>
    </submittedName>
</protein>
<keyword evidence="2 5" id="KW-0328">Glycosyltransferase</keyword>
<dbReference type="InterPro" id="IPR001173">
    <property type="entry name" value="Glyco_trans_2-like"/>
</dbReference>
<reference evidence="5 6" key="1">
    <citation type="submission" date="2019-08" db="EMBL/GenBank/DDBJ databases">
        <title>Deep-cultivation of Planctomycetes and their phenomic and genomic characterization uncovers novel biology.</title>
        <authorList>
            <person name="Wiegand S."/>
            <person name="Jogler M."/>
            <person name="Boedeker C."/>
            <person name="Pinto D."/>
            <person name="Vollmers J."/>
            <person name="Rivas-Marin E."/>
            <person name="Kohn T."/>
            <person name="Peeters S.H."/>
            <person name="Heuer A."/>
            <person name="Rast P."/>
            <person name="Oberbeckmann S."/>
            <person name="Bunk B."/>
            <person name="Jeske O."/>
            <person name="Meyerdierks A."/>
            <person name="Storesund J.E."/>
            <person name="Kallscheuer N."/>
            <person name="Luecker S."/>
            <person name="Lage O.M."/>
            <person name="Pohl T."/>
            <person name="Merkel B.J."/>
            <person name="Hornburger P."/>
            <person name="Mueller R.-W."/>
            <person name="Bruemmer F."/>
            <person name="Labrenz M."/>
            <person name="Spormann A.M."/>
            <person name="Op Den Camp H."/>
            <person name="Overmann J."/>
            <person name="Amann R."/>
            <person name="Jetten M.S.M."/>
            <person name="Mascher T."/>
            <person name="Medema M.H."/>
            <person name="Devos D.P."/>
            <person name="Kaster A.-K."/>
            <person name="Ovreas L."/>
            <person name="Rohde M."/>
            <person name="Galperin M.Y."/>
            <person name="Jogler C."/>
        </authorList>
    </citation>
    <scope>NUCLEOTIDE SEQUENCE [LARGE SCALE GENOMIC DNA]</scope>
    <source>
        <strain evidence="5 6">LF1</strain>
    </source>
</reference>
<evidence type="ECO:0000313" key="6">
    <source>
        <dbReference type="Proteomes" id="UP000322699"/>
    </source>
</evidence>
<dbReference type="PANTHER" id="PTHR43685">
    <property type="entry name" value="GLYCOSYLTRANSFERASE"/>
    <property type="match status" value="1"/>
</dbReference>
<dbReference type="GO" id="GO:0016757">
    <property type="term" value="F:glycosyltransferase activity"/>
    <property type="evidence" value="ECO:0007669"/>
    <property type="project" value="UniProtKB-KW"/>
</dbReference>
<dbReference type="SUPFAM" id="SSF53448">
    <property type="entry name" value="Nucleotide-diphospho-sugar transferases"/>
    <property type="match status" value="1"/>
</dbReference>
<dbReference type="Pfam" id="PF00535">
    <property type="entry name" value="Glycos_transf_2"/>
    <property type="match status" value="1"/>
</dbReference>
<name>A0A5B1CK83_9BACT</name>
<proteinExistence type="inferred from homology"/>
<evidence type="ECO:0000256" key="2">
    <source>
        <dbReference type="ARBA" id="ARBA00022676"/>
    </source>
</evidence>
<evidence type="ECO:0000256" key="1">
    <source>
        <dbReference type="ARBA" id="ARBA00006739"/>
    </source>
</evidence>
<dbReference type="EC" id="2.4.-.-" evidence="5"/>
<evidence type="ECO:0000313" key="5">
    <source>
        <dbReference type="EMBL" id="KAA1259813.1"/>
    </source>
</evidence>
<dbReference type="RefSeq" id="WP_068262869.1">
    <property type="nucleotide sequence ID" value="NZ_LWSK01000040.1"/>
</dbReference>
<feature type="domain" description="Glycosyltransferase 2-like" evidence="4">
    <location>
        <begin position="8"/>
        <end position="125"/>
    </location>
</feature>
<gene>
    <name evidence="5" type="primary">epsE_3</name>
    <name evidence="5" type="ORF">LF1_23500</name>
</gene>
<dbReference type="AlphaFoldDB" id="A0A5B1CK83"/>
<dbReference type="InterPro" id="IPR050834">
    <property type="entry name" value="Glycosyltransf_2"/>
</dbReference>
<keyword evidence="3 5" id="KW-0808">Transferase</keyword>
<evidence type="ECO:0000259" key="4">
    <source>
        <dbReference type="Pfam" id="PF00535"/>
    </source>
</evidence>
<dbReference type="InterPro" id="IPR029044">
    <property type="entry name" value="Nucleotide-diphossugar_trans"/>
</dbReference>
<comment type="similarity">
    <text evidence="1">Belongs to the glycosyltransferase 2 family.</text>
</comment>
<dbReference type="Gene3D" id="3.90.550.10">
    <property type="entry name" value="Spore Coat Polysaccharide Biosynthesis Protein SpsA, Chain A"/>
    <property type="match status" value="1"/>
</dbReference>
<keyword evidence="6" id="KW-1185">Reference proteome</keyword>
<sequence length="317" mass="35679">MNKHSITAIIPAYNAEEYLAESIESVLAQNRPVERIIVVDDCSLDRTPDIAQSYSKVLYLRTPKNSGHATARNIAIDHVQTPLTAWIDADDLWEPEHLETVAALLDEHEEAGVACSPVIRFGASKGVQGCIFTDNKPVNAVDECFHSTCVPAMSAVTRTSTTKAVGGFDPSYRYAPDFDFWLRMSLHCPFISVQTPTAKYRWHSRQISTNTSGLPVTMRQRESIYRSRFHFANGDIKGTEGFDLEKYRRWIREFYQQDLPLIIANSSPEDCRKFDQIAGNYVPGSEALSFRRALLGVTPKIAIRLYLKALRAKAEFA</sequence>
<evidence type="ECO:0000256" key="3">
    <source>
        <dbReference type="ARBA" id="ARBA00022679"/>
    </source>
</evidence>
<dbReference type="Proteomes" id="UP000322699">
    <property type="component" value="Unassembled WGS sequence"/>
</dbReference>
<dbReference type="CDD" id="cd00761">
    <property type="entry name" value="Glyco_tranf_GTA_type"/>
    <property type="match status" value="1"/>
</dbReference>
<dbReference type="EMBL" id="VRLW01000001">
    <property type="protein sequence ID" value="KAA1259813.1"/>
    <property type="molecule type" value="Genomic_DNA"/>
</dbReference>
<comment type="caution">
    <text evidence="5">The sequence shown here is derived from an EMBL/GenBank/DDBJ whole genome shotgun (WGS) entry which is preliminary data.</text>
</comment>
<dbReference type="PANTHER" id="PTHR43685:SF5">
    <property type="entry name" value="GLYCOSYLTRANSFERASE EPSE-RELATED"/>
    <property type="match status" value="1"/>
</dbReference>
<accession>A0A5B1CK83</accession>